<dbReference type="SUPFAM" id="SSF52317">
    <property type="entry name" value="Class I glutamine amidotransferase-like"/>
    <property type="match status" value="1"/>
</dbReference>
<dbReference type="PANTHER" id="PTHR11922">
    <property type="entry name" value="GMP SYNTHASE-RELATED"/>
    <property type="match status" value="1"/>
</dbReference>
<dbReference type="RefSeq" id="WP_042518904.1">
    <property type="nucleotide sequence ID" value="NZ_JXQK01000051.1"/>
</dbReference>
<evidence type="ECO:0000259" key="11">
    <source>
        <dbReference type="PROSITE" id="PS51553"/>
    </source>
</evidence>
<dbReference type="Pfam" id="PF00117">
    <property type="entry name" value="GATase"/>
    <property type="match status" value="1"/>
</dbReference>
<comment type="caution">
    <text evidence="12">The sequence shown here is derived from an EMBL/GenBank/DDBJ whole genome shotgun (WGS) entry which is preliminary data.</text>
</comment>
<feature type="domain" description="GMPS ATP-PPase" evidence="11">
    <location>
        <begin position="194"/>
        <end position="382"/>
    </location>
</feature>
<evidence type="ECO:0000256" key="3">
    <source>
        <dbReference type="ARBA" id="ARBA00022598"/>
    </source>
</evidence>
<comment type="subunit">
    <text evidence="9">Homodimer.</text>
</comment>
<name>A0A0D0HDB4_9BACT</name>
<dbReference type="FunFam" id="3.40.50.880:FF:000001">
    <property type="entry name" value="GMP synthase [glutamine-hydrolyzing]"/>
    <property type="match status" value="1"/>
</dbReference>
<keyword evidence="3 9" id="KW-0436">Ligase</keyword>
<keyword evidence="4 9" id="KW-0547">Nucleotide-binding</keyword>
<evidence type="ECO:0000256" key="5">
    <source>
        <dbReference type="ARBA" id="ARBA00022749"/>
    </source>
</evidence>
<dbReference type="FunFam" id="3.30.300.10:FF:000002">
    <property type="entry name" value="GMP synthase [glutamine-hydrolyzing]"/>
    <property type="match status" value="1"/>
</dbReference>
<dbReference type="Pfam" id="PF00958">
    <property type="entry name" value="GMP_synt_C"/>
    <property type="match status" value="1"/>
</dbReference>
<evidence type="ECO:0000256" key="2">
    <source>
        <dbReference type="ARBA" id="ARBA00005153"/>
    </source>
</evidence>
<dbReference type="InterPro" id="IPR022310">
    <property type="entry name" value="NAD/GMP_synthase"/>
</dbReference>
<dbReference type="EC" id="6.3.5.2" evidence="9"/>
<dbReference type="PROSITE" id="PS51553">
    <property type="entry name" value="GMPS_ATP_PPASE"/>
    <property type="match status" value="1"/>
</dbReference>
<dbReference type="CDD" id="cd01997">
    <property type="entry name" value="GMP_synthase_C"/>
    <property type="match status" value="1"/>
</dbReference>
<evidence type="ECO:0000313" key="13">
    <source>
        <dbReference type="Proteomes" id="UP000032046"/>
    </source>
</evidence>
<dbReference type="Proteomes" id="UP000032046">
    <property type="component" value="Unassembled WGS sequence"/>
</dbReference>
<dbReference type="NCBIfam" id="TIGR00888">
    <property type="entry name" value="guaA_Nterm"/>
    <property type="match status" value="1"/>
</dbReference>
<evidence type="ECO:0000256" key="1">
    <source>
        <dbReference type="ARBA" id="ARBA00002332"/>
    </source>
</evidence>
<protein>
    <recommendedName>
        <fullName evidence="9">GMP synthase [glutamine-hydrolyzing]</fullName>
        <ecNumber evidence="9">6.3.5.2</ecNumber>
    </recommendedName>
    <alternativeName>
        <fullName evidence="9">GMP synthetase</fullName>
    </alternativeName>
    <alternativeName>
        <fullName evidence="9">Glutamine amidotransferase</fullName>
    </alternativeName>
</protein>
<evidence type="ECO:0000256" key="9">
    <source>
        <dbReference type="HAMAP-Rule" id="MF_00344"/>
    </source>
</evidence>
<evidence type="ECO:0000256" key="6">
    <source>
        <dbReference type="ARBA" id="ARBA00022755"/>
    </source>
</evidence>
<keyword evidence="6 9" id="KW-0658">Purine biosynthesis</keyword>
<comment type="function">
    <text evidence="1 9">Catalyzes the synthesis of GMP from XMP.</text>
</comment>
<dbReference type="Gene3D" id="3.40.50.880">
    <property type="match status" value="1"/>
</dbReference>
<feature type="active site" description="Nucleophile" evidence="9">
    <location>
        <position position="79"/>
    </location>
</feature>
<dbReference type="AlphaFoldDB" id="A0A0D0HDB4"/>
<dbReference type="SUPFAM" id="SSF54810">
    <property type="entry name" value="GMP synthetase C-terminal dimerisation domain"/>
    <property type="match status" value="1"/>
</dbReference>
<dbReference type="STRING" id="1602171.ST44_05925"/>
<comment type="pathway">
    <text evidence="2 9">Purine metabolism; GMP biosynthesis; GMP from XMP (L-Gln route): step 1/1.</text>
</comment>
<feature type="active site" evidence="9">
    <location>
        <position position="169"/>
    </location>
</feature>
<dbReference type="InterPro" id="IPR014729">
    <property type="entry name" value="Rossmann-like_a/b/a_fold"/>
</dbReference>
<dbReference type="PRINTS" id="PR00096">
    <property type="entry name" value="GATASE"/>
</dbReference>
<accession>A0A0D0HDB4</accession>
<dbReference type="GO" id="GO:0005524">
    <property type="term" value="F:ATP binding"/>
    <property type="evidence" value="ECO:0007669"/>
    <property type="project" value="UniProtKB-UniRule"/>
</dbReference>
<dbReference type="GO" id="GO:0003921">
    <property type="term" value="F:GMP synthase activity"/>
    <property type="evidence" value="ECO:0007669"/>
    <property type="project" value="InterPro"/>
</dbReference>
<reference evidence="12 13" key="1">
    <citation type="submission" date="2015-01" db="EMBL/GenBank/DDBJ databases">
        <title>Comparative genomics of non-oral Prevotella species.</title>
        <authorList>
            <person name="Accetto T."/>
            <person name="Nograsek B."/>
            <person name="Avgustin G."/>
        </authorList>
    </citation>
    <scope>NUCLEOTIDE SEQUENCE [LARGE SCALE GENOMIC DNA]</scope>
    <source>
        <strain evidence="12 13">P5-119</strain>
    </source>
</reference>
<dbReference type="CDD" id="cd01742">
    <property type="entry name" value="GATase1_GMP_Synthase"/>
    <property type="match status" value="1"/>
</dbReference>
<dbReference type="InterPro" id="IPR029062">
    <property type="entry name" value="Class_I_gatase-like"/>
</dbReference>
<dbReference type="GO" id="GO:0005829">
    <property type="term" value="C:cytosol"/>
    <property type="evidence" value="ECO:0007669"/>
    <property type="project" value="TreeGrafter"/>
</dbReference>
<keyword evidence="7 9" id="KW-0067">ATP-binding</keyword>
<keyword evidence="8 9" id="KW-0315">Glutamine amidotransferase</keyword>
<keyword evidence="5 9" id="KW-0332">GMP biosynthesis</keyword>
<comment type="catalytic activity">
    <reaction evidence="9">
        <text>XMP + L-glutamine + ATP + H2O = GMP + L-glutamate + AMP + diphosphate + 2 H(+)</text>
        <dbReference type="Rhea" id="RHEA:11680"/>
        <dbReference type="ChEBI" id="CHEBI:15377"/>
        <dbReference type="ChEBI" id="CHEBI:15378"/>
        <dbReference type="ChEBI" id="CHEBI:29985"/>
        <dbReference type="ChEBI" id="CHEBI:30616"/>
        <dbReference type="ChEBI" id="CHEBI:33019"/>
        <dbReference type="ChEBI" id="CHEBI:57464"/>
        <dbReference type="ChEBI" id="CHEBI:58115"/>
        <dbReference type="ChEBI" id="CHEBI:58359"/>
        <dbReference type="ChEBI" id="CHEBI:456215"/>
        <dbReference type="EC" id="6.3.5.2"/>
    </reaction>
</comment>
<gene>
    <name evidence="9 12" type="primary">guaA</name>
    <name evidence="12" type="ORF">ST44_05925</name>
</gene>
<dbReference type="PROSITE" id="PS51273">
    <property type="entry name" value="GATASE_TYPE_1"/>
    <property type="match status" value="1"/>
</dbReference>
<keyword evidence="13" id="KW-1185">Reference proteome</keyword>
<dbReference type="FunFam" id="3.40.50.620:FF:000001">
    <property type="entry name" value="GMP synthase [glutamine-hydrolyzing]"/>
    <property type="match status" value="1"/>
</dbReference>
<sequence>MQQKIIILDFGSQTTQLIGRRVRELDTFCEIMPYNKFPKDDESVIGVILSGSPYSVHDKEAFKVDLSQFIGRIPVLGICYGAQYISYSNGGKVEAADSREYGRACLEQFDKEDPLFKGFVDKSQVWMSHGDTITAIPEDYKCIASTANVKFAAYASTKQPVWAVQFHPEVFHSLQGTQLLKNFVVDICGSRQDWSADSFVETTVKELKEQLGDDKVILGLSGGVDSSVAAVLLNKAIGKNLTCIFVDHGMLRKNEFRDVMEDYKCLGLNVIGVDASEKFFADLAGVTDPEKKRKIIGRDFVEVFNAEAKKQTGAKWLAQGTIYPDRIESLNITGKVIKSHHNVGGLPKEMNLQLCEPLKWLFKDEVRRVGRSMGMPEHLITRHPFPGPGLAVRILGDITPEKVRILQDADDIYIRGLREYKVRLSGEDARRVLAAGVPADMQNGEIEVSLYDQIWQAGTVLLSTVRSVGVMGDERTYEHPVALRAVTSTDAMTADWAHLPYDFMAKVSNEIINKVRGVNRVCYDISSKPPATIEWE</sequence>
<dbReference type="NCBIfam" id="NF000848">
    <property type="entry name" value="PRK00074.1"/>
    <property type="match status" value="1"/>
</dbReference>
<feature type="active site" evidence="9">
    <location>
        <position position="167"/>
    </location>
</feature>
<feature type="binding site" evidence="10">
    <location>
        <begin position="221"/>
        <end position="227"/>
    </location>
    <ligand>
        <name>ATP</name>
        <dbReference type="ChEBI" id="CHEBI:30616"/>
    </ligand>
</feature>
<dbReference type="PANTHER" id="PTHR11922:SF2">
    <property type="entry name" value="GMP SYNTHASE [GLUTAMINE-HYDROLYZING]"/>
    <property type="match status" value="1"/>
</dbReference>
<dbReference type="InterPro" id="IPR004739">
    <property type="entry name" value="GMP_synth_GATase"/>
</dbReference>
<evidence type="ECO:0000256" key="4">
    <source>
        <dbReference type="ARBA" id="ARBA00022741"/>
    </source>
</evidence>
<dbReference type="InterPro" id="IPR025777">
    <property type="entry name" value="GMPS_ATP_PPase_dom"/>
</dbReference>
<evidence type="ECO:0000313" key="12">
    <source>
        <dbReference type="EMBL" id="KIP62759.1"/>
    </source>
</evidence>
<evidence type="ECO:0000256" key="8">
    <source>
        <dbReference type="ARBA" id="ARBA00022962"/>
    </source>
</evidence>
<proteinExistence type="inferred from homology"/>
<organism evidence="12 13">
    <name type="scientific">Prevotella pectinovora</name>
    <dbReference type="NCBI Taxonomy" id="1602169"/>
    <lineage>
        <taxon>Bacteria</taxon>
        <taxon>Pseudomonadati</taxon>
        <taxon>Bacteroidota</taxon>
        <taxon>Bacteroidia</taxon>
        <taxon>Bacteroidales</taxon>
        <taxon>Prevotellaceae</taxon>
        <taxon>Prevotella</taxon>
    </lineage>
</organism>
<evidence type="ECO:0000256" key="7">
    <source>
        <dbReference type="ARBA" id="ARBA00022840"/>
    </source>
</evidence>
<dbReference type="EMBL" id="JXQK01000051">
    <property type="protein sequence ID" value="KIP62759.1"/>
    <property type="molecule type" value="Genomic_DNA"/>
</dbReference>
<dbReference type="Gene3D" id="3.40.50.620">
    <property type="entry name" value="HUPs"/>
    <property type="match status" value="1"/>
</dbReference>
<dbReference type="InterPro" id="IPR017926">
    <property type="entry name" value="GATASE"/>
</dbReference>
<dbReference type="InterPro" id="IPR022955">
    <property type="entry name" value="GMP_synthase"/>
</dbReference>
<dbReference type="UniPathway" id="UPA00189">
    <property type="reaction ID" value="UER00296"/>
</dbReference>
<dbReference type="HAMAP" id="MF_00344">
    <property type="entry name" value="GMP_synthase"/>
    <property type="match status" value="1"/>
</dbReference>
<dbReference type="Gene3D" id="3.30.300.10">
    <property type="match status" value="1"/>
</dbReference>
<dbReference type="SUPFAM" id="SSF52402">
    <property type="entry name" value="Adenine nucleotide alpha hydrolases-like"/>
    <property type="match status" value="1"/>
</dbReference>
<evidence type="ECO:0000256" key="10">
    <source>
        <dbReference type="PROSITE-ProRule" id="PRU00886"/>
    </source>
</evidence>
<dbReference type="Pfam" id="PF02540">
    <property type="entry name" value="NAD_synthase"/>
    <property type="match status" value="1"/>
</dbReference>
<dbReference type="InterPro" id="IPR001674">
    <property type="entry name" value="GMP_synth_C"/>
</dbReference>